<dbReference type="EMBL" id="LQPR01000010">
    <property type="protein sequence ID" value="ORW74258.1"/>
    <property type="molecule type" value="Genomic_DNA"/>
</dbReference>
<reference evidence="3 4" key="1">
    <citation type="submission" date="2016-01" db="EMBL/GenBank/DDBJ databases">
        <title>The new phylogeny of the genus Mycobacterium.</title>
        <authorList>
            <person name="Tarcisio F."/>
            <person name="Conor M."/>
            <person name="Antonella G."/>
            <person name="Elisabetta G."/>
            <person name="Giulia F.S."/>
            <person name="Sara T."/>
            <person name="Anna F."/>
            <person name="Clotilde B."/>
            <person name="Roberto B."/>
            <person name="Veronica D.S."/>
            <person name="Fabio R."/>
            <person name="Monica P."/>
            <person name="Olivier J."/>
            <person name="Enrico T."/>
            <person name="Nicola S."/>
        </authorList>
    </citation>
    <scope>NUCLEOTIDE SEQUENCE [LARGE SCALE GENOMIC DNA]</scope>
    <source>
        <strain evidence="3 4">DSM 44616</strain>
    </source>
</reference>
<dbReference type="Pfam" id="PF06259">
    <property type="entry name" value="Abhydrolase_8"/>
    <property type="match status" value="1"/>
</dbReference>
<organism evidence="3 4">
    <name type="scientific">Mycobacterium saskatchewanense</name>
    <dbReference type="NCBI Taxonomy" id="220927"/>
    <lineage>
        <taxon>Bacteria</taxon>
        <taxon>Bacillati</taxon>
        <taxon>Actinomycetota</taxon>
        <taxon>Actinomycetes</taxon>
        <taxon>Mycobacteriales</taxon>
        <taxon>Mycobacteriaceae</taxon>
        <taxon>Mycobacterium</taxon>
        <taxon>Mycobacterium simiae complex</taxon>
    </lineage>
</organism>
<dbReference type="Gene3D" id="3.40.50.1820">
    <property type="entry name" value="alpha/beta hydrolase"/>
    <property type="match status" value="1"/>
</dbReference>
<dbReference type="RefSeq" id="WP_085254186.1">
    <property type="nucleotide sequence ID" value="NZ_LQPR01000010.1"/>
</dbReference>
<evidence type="ECO:0000259" key="1">
    <source>
        <dbReference type="Pfam" id="PF06259"/>
    </source>
</evidence>
<feature type="domain" description="Predicted hydrolase N-terminal" evidence="2">
    <location>
        <begin position="1"/>
        <end position="195"/>
    </location>
</feature>
<dbReference type="SUPFAM" id="SSF53474">
    <property type="entry name" value="alpha/beta-Hydrolases"/>
    <property type="match status" value="1"/>
</dbReference>
<evidence type="ECO:0008006" key="5">
    <source>
        <dbReference type="Google" id="ProtNLM"/>
    </source>
</evidence>
<evidence type="ECO:0000313" key="4">
    <source>
        <dbReference type="Proteomes" id="UP000193387"/>
    </source>
</evidence>
<evidence type="ECO:0000313" key="3">
    <source>
        <dbReference type="EMBL" id="ORW74258.1"/>
    </source>
</evidence>
<keyword evidence="4" id="KW-1185">Reference proteome</keyword>
<gene>
    <name evidence="3" type="ORF">AWC23_05465</name>
</gene>
<feature type="domain" description="DUF1023" evidence="1">
    <location>
        <begin position="344"/>
        <end position="511"/>
    </location>
</feature>
<dbReference type="InterPro" id="IPR029058">
    <property type="entry name" value="AB_hydrolase_fold"/>
</dbReference>
<evidence type="ECO:0000259" key="2">
    <source>
        <dbReference type="Pfam" id="PF22905"/>
    </source>
</evidence>
<dbReference type="InterPro" id="IPR054469">
    <property type="entry name" value="Pred_hydrolase_N"/>
</dbReference>
<dbReference type="AlphaFoldDB" id="A0AAJ3NUL4"/>
<dbReference type="Pfam" id="PF22905">
    <property type="entry name" value="Hydro_N_hd"/>
    <property type="match status" value="1"/>
</dbReference>
<protein>
    <recommendedName>
        <fullName evidence="5">Alpha/beta hydrolase</fullName>
    </recommendedName>
</protein>
<dbReference type="Proteomes" id="UP000193387">
    <property type="component" value="Unassembled WGS sequence"/>
</dbReference>
<name>A0AAJ3NUL4_9MYCO</name>
<sequence>MELHHISVELLIAEAGGDPWSIDASLQTGRPGVIADLAQAFYAGGRCTQDASAAFDQARRRFEAAWNGAPGDHPINASAEVHRVAMDLGRQSDQIPKIGVDLENVAAALAIAQRDSTTSINTLEGQLESIDQQLGRALSMEDDRTLTDADHSALDALISALEGGAIENTQSALHVLHKIRAEYERSLDHSLTTLRTEGYNPTAIQDAEGAVRGDTLGIPSPDTGPEGVNRWWKSLNQEQQDRAIADHPRELGNLNGIPVGIRGRANTAAMNADLHRVEDTATKQGVTVNAVATNPTDYGITPTELTRYTNAWRTRQGLTAAADEPGNHPDVFLLKYQPDAFGGEGGAAIALGNPDTAANTAFLVPGLGSNVRDGTLSEPDGRRLYAESERAEWNKKTAVVVWVGYDAPDVWYDPGLWHPNMARAGGQALAADVNGLRTTHVGAPTHMTVIGHSYGSTTVADAAAAYGMRADNVVLAGSPGTDLAHSAADFHLPTGGHVYVGTASADPVTWSPARVTGPGLLGPFLGGLGSDPAADGYGSTRFKAEIPVGSINPIDDHLHYFDDGSEALFSIADVVSGHGDGLRHDGMTAHHRGEYGMGDWVDPEAFRPATTGHRHRGPQD</sequence>
<proteinExistence type="predicted"/>
<dbReference type="InterPro" id="IPR010427">
    <property type="entry name" value="DUF1023"/>
</dbReference>
<accession>A0AAJ3NUL4</accession>
<comment type="caution">
    <text evidence="3">The sequence shown here is derived from an EMBL/GenBank/DDBJ whole genome shotgun (WGS) entry which is preliminary data.</text>
</comment>